<organism evidence="3 4">
    <name type="scientific">Fructobacillus americanaquae</name>
    <dbReference type="NCBI Taxonomy" id="2940302"/>
    <lineage>
        <taxon>Bacteria</taxon>
        <taxon>Bacillati</taxon>
        <taxon>Bacillota</taxon>
        <taxon>Bacilli</taxon>
        <taxon>Lactobacillales</taxon>
        <taxon>Lactobacillaceae</taxon>
        <taxon>Fructobacillus</taxon>
    </lineage>
</organism>
<keyword evidence="4" id="KW-1185">Reference proteome</keyword>
<gene>
    <name evidence="3" type="ORF">M3M36_06695</name>
</gene>
<evidence type="ECO:0000256" key="2">
    <source>
        <dbReference type="SAM" id="Phobius"/>
    </source>
</evidence>
<keyword evidence="2" id="KW-0472">Membrane</keyword>
<evidence type="ECO:0008006" key="5">
    <source>
        <dbReference type="Google" id="ProtNLM"/>
    </source>
</evidence>
<evidence type="ECO:0000256" key="1">
    <source>
        <dbReference type="SAM" id="MobiDB-lite"/>
    </source>
</evidence>
<keyword evidence="2" id="KW-1133">Transmembrane helix</keyword>
<feature type="transmembrane region" description="Helical" evidence="2">
    <location>
        <begin position="12"/>
        <end position="41"/>
    </location>
</feature>
<dbReference type="EMBL" id="CP097122">
    <property type="protein sequence ID" value="USS91993.1"/>
    <property type="molecule type" value="Genomic_DNA"/>
</dbReference>
<keyword evidence="2" id="KW-0812">Transmembrane</keyword>
<sequence>MPFIYLLILLVFLFWVVSFIFSFWGILIMVILGSFFLIGYLSPDQKEKRRLKKENNNSYHPLNEESDNEDKDFEREKTKPKILGFNSFDHIESTVNSSPKTNVSNKGKVKVVGTTYTDADKILRNIVKDKGGLWNTGGYTEHDIFLSLVPDPDNKVDPNAIAVYSRYETPERARISRSGRIGYLPKGIGLVLDEETIVKAEIKEGYGKFGVTVDLSELKFTND</sequence>
<protein>
    <recommendedName>
        <fullName evidence="5">HIRAN domain-containing protein</fullName>
    </recommendedName>
</protein>
<reference evidence="3" key="1">
    <citation type="submission" date="2022-05" db="EMBL/GenBank/DDBJ databases">
        <authorList>
            <person name="Oliphant S.A."/>
            <person name="Watson-Haigh N.S."/>
            <person name="Sumby K.M."/>
            <person name="Gardner J.M."/>
            <person name="Jiranek V."/>
        </authorList>
    </citation>
    <scope>NUCLEOTIDE SEQUENCE</scope>
    <source>
        <strain evidence="3">KI3_B9</strain>
    </source>
</reference>
<dbReference type="RefSeq" id="WP_252773799.1">
    <property type="nucleotide sequence ID" value="NZ_CP097122.1"/>
</dbReference>
<proteinExistence type="predicted"/>
<dbReference type="Proteomes" id="UP001056093">
    <property type="component" value="Chromosome"/>
</dbReference>
<evidence type="ECO:0000313" key="3">
    <source>
        <dbReference type="EMBL" id="USS91993.1"/>
    </source>
</evidence>
<feature type="region of interest" description="Disordered" evidence="1">
    <location>
        <begin position="52"/>
        <end position="73"/>
    </location>
</feature>
<dbReference type="Gene3D" id="3.30.70.2330">
    <property type="match status" value="1"/>
</dbReference>
<evidence type="ECO:0000313" key="4">
    <source>
        <dbReference type="Proteomes" id="UP001056093"/>
    </source>
</evidence>
<name>A0ABY5C2B9_9LACO</name>
<accession>A0ABY5C2B9</accession>